<gene>
    <name evidence="2" type="ORF">RDI58_019012</name>
</gene>
<dbReference type="AlphaFoldDB" id="A0AAN8TIE1"/>
<keyword evidence="1" id="KW-0472">Membrane</keyword>
<keyword evidence="3" id="KW-1185">Reference proteome</keyword>
<feature type="transmembrane region" description="Helical" evidence="1">
    <location>
        <begin position="20"/>
        <end position="42"/>
    </location>
</feature>
<evidence type="ECO:0000313" key="2">
    <source>
        <dbReference type="EMBL" id="KAK6785557.1"/>
    </source>
</evidence>
<evidence type="ECO:0000313" key="3">
    <source>
        <dbReference type="Proteomes" id="UP001371456"/>
    </source>
</evidence>
<keyword evidence="1" id="KW-0812">Transmembrane</keyword>
<sequence>MAAWSGTNIFSSHIFSFQNLLSVICCNFIYFPLILISQNVYFLQKASSGLFYACYGYSNKATVPPFNSVKSCCMLCLPFAFNQESRELLTMEKDSQSNERGPSSDFIQ</sequence>
<comment type="caution">
    <text evidence="2">The sequence shown here is derived from an EMBL/GenBank/DDBJ whole genome shotgun (WGS) entry which is preliminary data.</text>
</comment>
<dbReference type="Proteomes" id="UP001371456">
    <property type="component" value="Unassembled WGS sequence"/>
</dbReference>
<protein>
    <submittedName>
        <fullName evidence="2">Uncharacterized protein</fullName>
    </submittedName>
</protein>
<evidence type="ECO:0000256" key="1">
    <source>
        <dbReference type="SAM" id="Phobius"/>
    </source>
</evidence>
<name>A0AAN8TIE1_SOLBU</name>
<dbReference type="EMBL" id="JBANQN010000007">
    <property type="protein sequence ID" value="KAK6785557.1"/>
    <property type="molecule type" value="Genomic_DNA"/>
</dbReference>
<reference evidence="2 3" key="1">
    <citation type="submission" date="2024-02" db="EMBL/GenBank/DDBJ databases">
        <title>de novo genome assembly of Solanum bulbocastanum strain 11H21.</title>
        <authorList>
            <person name="Hosaka A.J."/>
        </authorList>
    </citation>
    <scope>NUCLEOTIDE SEQUENCE [LARGE SCALE GENOMIC DNA]</scope>
    <source>
        <tissue evidence="2">Young leaves</tissue>
    </source>
</reference>
<organism evidence="2 3">
    <name type="scientific">Solanum bulbocastanum</name>
    <name type="common">Wild potato</name>
    <dbReference type="NCBI Taxonomy" id="147425"/>
    <lineage>
        <taxon>Eukaryota</taxon>
        <taxon>Viridiplantae</taxon>
        <taxon>Streptophyta</taxon>
        <taxon>Embryophyta</taxon>
        <taxon>Tracheophyta</taxon>
        <taxon>Spermatophyta</taxon>
        <taxon>Magnoliopsida</taxon>
        <taxon>eudicotyledons</taxon>
        <taxon>Gunneridae</taxon>
        <taxon>Pentapetalae</taxon>
        <taxon>asterids</taxon>
        <taxon>lamiids</taxon>
        <taxon>Solanales</taxon>
        <taxon>Solanaceae</taxon>
        <taxon>Solanoideae</taxon>
        <taxon>Solaneae</taxon>
        <taxon>Solanum</taxon>
    </lineage>
</organism>
<accession>A0AAN8TIE1</accession>
<keyword evidence="1" id="KW-1133">Transmembrane helix</keyword>
<proteinExistence type="predicted"/>